<proteinExistence type="predicted"/>
<dbReference type="GO" id="GO:0071949">
    <property type="term" value="F:FAD binding"/>
    <property type="evidence" value="ECO:0007669"/>
    <property type="project" value="InterPro"/>
</dbReference>
<feature type="domain" description="FAD-binding PCMH-type" evidence="4">
    <location>
        <begin position="1"/>
        <end position="178"/>
    </location>
</feature>
<gene>
    <name evidence="5" type="ORF">DCMF_07415</name>
</gene>
<reference evidence="5 6" key="1">
    <citation type="submission" date="2016-10" db="EMBL/GenBank/DDBJ databases">
        <title>Complete Genome Sequence of Peptococcaceae strain DCMF.</title>
        <authorList>
            <person name="Edwards R.J."/>
            <person name="Holland S.I."/>
            <person name="Deshpande N.P."/>
            <person name="Wong Y.K."/>
            <person name="Ertan H."/>
            <person name="Manefield M."/>
            <person name="Russell T.L."/>
            <person name="Lee M.J."/>
        </authorList>
    </citation>
    <scope>NUCLEOTIDE SEQUENCE [LARGE SCALE GENOMIC DNA]</scope>
    <source>
        <strain evidence="5 6">DCMF</strain>
    </source>
</reference>
<dbReference type="SUPFAM" id="SSF56176">
    <property type="entry name" value="FAD-binding/transporter-associated domain-like"/>
    <property type="match status" value="1"/>
</dbReference>
<dbReference type="InterPro" id="IPR036683">
    <property type="entry name" value="CO_DH_flav_C_dom_sf"/>
</dbReference>
<dbReference type="Pfam" id="PF00941">
    <property type="entry name" value="FAD_binding_5"/>
    <property type="match status" value="1"/>
</dbReference>
<dbReference type="InterPro" id="IPR002346">
    <property type="entry name" value="Mopterin_DH_FAD-bd"/>
</dbReference>
<keyword evidence="2" id="KW-0274">FAD</keyword>
<dbReference type="InterPro" id="IPR016167">
    <property type="entry name" value="FAD-bd_PCMH_sub1"/>
</dbReference>
<dbReference type="Gene3D" id="3.30.465.10">
    <property type="match status" value="1"/>
</dbReference>
<dbReference type="InterPro" id="IPR036318">
    <property type="entry name" value="FAD-bd_PCMH-like_sf"/>
</dbReference>
<dbReference type="Gene3D" id="3.30.43.10">
    <property type="entry name" value="Uridine Diphospho-n-acetylenolpyruvylglucosamine Reductase, domain 2"/>
    <property type="match status" value="1"/>
</dbReference>
<accession>A0A3G1KQ86</accession>
<dbReference type="AlphaFoldDB" id="A0A3G1KQ86"/>
<dbReference type="EMBL" id="CP017634">
    <property type="protein sequence ID" value="ATW24632.1"/>
    <property type="molecule type" value="Genomic_DNA"/>
</dbReference>
<keyword evidence="6" id="KW-1185">Reference proteome</keyword>
<protein>
    <recommendedName>
        <fullName evidence="4">FAD-binding PCMH-type domain-containing protein</fullName>
    </recommendedName>
</protein>
<dbReference type="Pfam" id="PF03450">
    <property type="entry name" value="CO_deh_flav_C"/>
    <property type="match status" value="1"/>
</dbReference>
<dbReference type="Gene3D" id="3.30.390.50">
    <property type="entry name" value="CO dehydrogenase flavoprotein, C-terminal domain"/>
    <property type="match status" value="1"/>
</dbReference>
<dbReference type="Proteomes" id="UP000323521">
    <property type="component" value="Chromosome"/>
</dbReference>
<dbReference type="PROSITE" id="PS51387">
    <property type="entry name" value="FAD_PCMH"/>
    <property type="match status" value="1"/>
</dbReference>
<evidence type="ECO:0000256" key="3">
    <source>
        <dbReference type="ARBA" id="ARBA00023002"/>
    </source>
</evidence>
<dbReference type="SMART" id="SM01092">
    <property type="entry name" value="CO_deh_flav_C"/>
    <property type="match status" value="1"/>
</dbReference>
<evidence type="ECO:0000256" key="2">
    <source>
        <dbReference type="ARBA" id="ARBA00022827"/>
    </source>
</evidence>
<sequence length="281" mass="30447">MLPSAFEIKNPKTLSDALEILQDGKDQIQILAGGTDVLPRLKNGFIHPKMIMDLTMLKSELSQINVENGILKIGAFVTHTQICQSTVVNNTVPVLAQACQTIGCRQIRNRGTIGGNIVNASPAGDTLPVLLALDAVVQIISRAKTRELPLDDLLLGPGKVSLGSDEMISEIRIPVKSSIMKGMFKKLGTRNALNIAIASAAVVLDSCGNKRIAYGALAPRPIRAREVEEALNQNQNLLWEDVKTIIFRTVHPISDVRASADYRKEMAANLTYMCLADLGVL</sequence>
<dbReference type="InterPro" id="IPR016166">
    <property type="entry name" value="FAD-bd_PCMH"/>
</dbReference>
<dbReference type="GO" id="GO:0016491">
    <property type="term" value="F:oxidoreductase activity"/>
    <property type="evidence" value="ECO:0007669"/>
    <property type="project" value="UniProtKB-KW"/>
</dbReference>
<evidence type="ECO:0000313" key="5">
    <source>
        <dbReference type="EMBL" id="ATW24632.1"/>
    </source>
</evidence>
<dbReference type="PANTHER" id="PTHR42659">
    <property type="entry name" value="XANTHINE DEHYDROGENASE SUBUNIT C-RELATED"/>
    <property type="match status" value="1"/>
</dbReference>
<keyword evidence="1" id="KW-0285">Flavoprotein</keyword>
<dbReference type="SUPFAM" id="SSF55447">
    <property type="entry name" value="CO dehydrogenase flavoprotein C-terminal domain-like"/>
    <property type="match status" value="1"/>
</dbReference>
<evidence type="ECO:0000313" key="6">
    <source>
        <dbReference type="Proteomes" id="UP000323521"/>
    </source>
</evidence>
<evidence type="ECO:0000256" key="1">
    <source>
        <dbReference type="ARBA" id="ARBA00022630"/>
    </source>
</evidence>
<organism evidence="5 6">
    <name type="scientific">Formimonas warabiya</name>
    <dbReference type="NCBI Taxonomy" id="1761012"/>
    <lineage>
        <taxon>Bacteria</taxon>
        <taxon>Bacillati</taxon>
        <taxon>Bacillota</taxon>
        <taxon>Clostridia</taxon>
        <taxon>Eubacteriales</taxon>
        <taxon>Peptococcaceae</taxon>
        <taxon>Candidatus Formimonas</taxon>
    </lineage>
</organism>
<dbReference type="KEGG" id="fwa:DCMF_07415"/>
<dbReference type="InterPro" id="IPR005107">
    <property type="entry name" value="CO_DH_flav_C"/>
</dbReference>
<dbReference type="PANTHER" id="PTHR42659:SF2">
    <property type="entry name" value="XANTHINE DEHYDROGENASE SUBUNIT C-RELATED"/>
    <property type="match status" value="1"/>
</dbReference>
<keyword evidence="3" id="KW-0560">Oxidoreductase</keyword>
<dbReference type="InterPro" id="IPR016169">
    <property type="entry name" value="FAD-bd_PCMH_sub2"/>
</dbReference>
<evidence type="ECO:0000259" key="4">
    <source>
        <dbReference type="PROSITE" id="PS51387"/>
    </source>
</evidence>
<dbReference type="InterPro" id="IPR051312">
    <property type="entry name" value="Diverse_Substr_Oxidored"/>
</dbReference>
<name>A0A3G1KQ86_FORW1</name>